<reference evidence="1 2" key="1">
    <citation type="submission" date="2017-04" db="EMBL/GenBank/DDBJ databases">
        <authorList>
            <person name="Afonso C.L."/>
            <person name="Miller P.J."/>
            <person name="Scott M.A."/>
            <person name="Spackman E."/>
            <person name="Goraichik I."/>
            <person name="Dimitrov K.M."/>
            <person name="Suarez D.L."/>
            <person name="Swayne D.E."/>
        </authorList>
    </citation>
    <scope>NUCLEOTIDE SEQUENCE [LARGE SCALE GENOMIC DNA]</scope>
    <source>
        <strain evidence="1 2">N3/975</strain>
    </source>
</reference>
<keyword evidence="2" id="KW-1185">Reference proteome</keyword>
<dbReference type="InterPro" id="IPR016181">
    <property type="entry name" value="Acyl_CoA_acyltransferase"/>
</dbReference>
<sequence>MEITSISPVNPADWPDIREQCYDFMCRFGNRRLTREGCNTLQKMSFDQVQHPGTSLIAATVRGEHGKMPVGICFVTGFGEDACLIAVHPLYRNRHIGTSLILFQLSRLGRLRCKVAADNYSSLKMCFHAGMQAVALEKGPTGKPTLVLSGDCETPVGACNNLDLDSYSRR</sequence>
<gene>
    <name evidence="1" type="ORF">SAMN05661091_1317</name>
</gene>
<evidence type="ECO:0008006" key="3">
    <source>
        <dbReference type="Google" id="ProtNLM"/>
    </source>
</evidence>
<dbReference type="Proteomes" id="UP000192940">
    <property type="component" value="Chromosome I"/>
</dbReference>
<name>A0A1X7GYF6_9BACL</name>
<evidence type="ECO:0000313" key="1">
    <source>
        <dbReference type="EMBL" id="SMF76508.1"/>
    </source>
</evidence>
<dbReference type="STRING" id="1313296.SAMN05661091_1317"/>
<dbReference type="EMBL" id="LT840184">
    <property type="protein sequence ID" value="SMF76508.1"/>
    <property type="molecule type" value="Genomic_DNA"/>
</dbReference>
<dbReference type="SUPFAM" id="SSF55729">
    <property type="entry name" value="Acyl-CoA N-acyltransferases (Nat)"/>
    <property type="match status" value="1"/>
</dbReference>
<protein>
    <recommendedName>
        <fullName evidence="3">Acetyltransferases</fullName>
    </recommendedName>
</protein>
<dbReference type="Gene3D" id="3.40.630.30">
    <property type="match status" value="1"/>
</dbReference>
<dbReference type="RefSeq" id="WP_244562978.1">
    <property type="nucleotide sequence ID" value="NZ_LT840184.1"/>
</dbReference>
<organism evidence="1 2">
    <name type="scientific">Paenibacillus uliginis N3/975</name>
    <dbReference type="NCBI Taxonomy" id="1313296"/>
    <lineage>
        <taxon>Bacteria</taxon>
        <taxon>Bacillati</taxon>
        <taxon>Bacillota</taxon>
        <taxon>Bacilli</taxon>
        <taxon>Bacillales</taxon>
        <taxon>Paenibacillaceae</taxon>
        <taxon>Paenibacillus</taxon>
    </lineage>
</organism>
<evidence type="ECO:0000313" key="2">
    <source>
        <dbReference type="Proteomes" id="UP000192940"/>
    </source>
</evidence>
<dbReference type="AlphaFoldDB" id="A0A1X7GYF6"/>
<accession>A0A1X7GYF6</accession>
<proteinExistence type="predicted"/>